<keyword evidence="1" id="KW-0614">Plasmid</keyword>
<gene>
    <name evidence="1" type="ORF">RCS36_PI-II0055</name>
</gene>
<dbReference type="AlphaFoldDB" id="A0A2P9E079"/>
<reference evidence="1" key="2">
    <citation type="submission" date="2019-09" db="EMBL/GenBank/DDBJ databases">
        <authorList>
            <consortium name="Genoscope - CEA"/>
            <person name="William W."/>
        </authorList>
    </citation>
    <scope>NUCLEOTIDE SEQUENCE [LARGE SCALE GENOMIC DNA]</scope>
    <source>
        <strain evidence="1">713</strain>
        <plasmid evidence="1">RCS36_pI-II</plasmid>
    </source>
</reference>
<reference evidence="1" key="1">
    <citation type="submission" date="2018-02" db="EMBL/GenBank/DDBJ databases">
        <authorList>
            <person name="Cea G.-C."/>
            <person name="William W."/>
        </authorList>
    </citation>
    <scope>NUCLEOTIDE SEQUENCE</scope>
    <source>
        <strain evidence="1">713</strain>
        <plasmid evidence="1">RCS36_pI-II</plasmid>
    </source>
</reference>
<proteinExistence type="predicted"/>
<evidence type="ECO:0000313" key="1">
    <source>
        <dbReference type="EMBL" id="SPD96741.1"/>
    </source>
</evidence>
<accession>A0A2P9E079</accession>
<organism evidence="1">
    <name type="scientific">Escherichia coli</name>
    <dbReference type="NCBI Taxonomy" id="562"/>
    <lineage>
        <taxon>Bacteria</taxon>
        <taxon>Pseudomonadati</taxon>
        <taxon>Pseudomonadota</taxon>
        <taxon>Gammaproteobacteria</taxon>
        <taxon>Enterobacterales</taxon>
        <taxon>Enterobacteriaceae</taxon>
        <taxon>Escherichia</taxon>
    </lineage>
</organism>
<geneLocation type="plasmid" evidence="1">
    <name>RCS36_pI-II</name>
</geneLocation>
<dbReference type="EMBL" id="LT985229">
    <property type="protein sequence ID" value="SPD96741.1"/>
    <property type="molecule type" value="Genomic_DNA"/>
</dbReference>
<protein>
    <submittedName>
        <fullName evidence="1">Uncharacterized protein</fullName>
    </submittedName>
</protein>
<sequence length="111" mass="12817">MHKDIQDVWHYLTTQCGHPRLWIKRNPIPPQHRVSRVTIRYKDQPVIISGSGRALAVLNLTKGAWEYTGITPKCLPRDLNWITPPSDEELNDDIVKQYSVFTELGAPEDLR</sequence>
<dbReference type="RefSeq" id="WP_124074497.1">
    <property type="nucleotide sequence ID" value="NZ_CP134363.1"/>
</dbReference>
<name>A0A2P9E079_ECOLX</name>